<organism evidence="3 4">
    <name type="scientific">Streptomonospora alba</name>
    <dbReference type="NCBI Taxonomy" id="183763"/>
    <lineage>
        <taxon>Bacteria</taxon>
        <taxon>Bacillati</taxon>
        <taxon>Actinomycetota</taxon>
        <taxon>Actinomycetes</taxon>
        <taxon>Streptosporangiales</taxon>
        <taxon>Nocardiopsidaceae</taxon>
        <taxon>Streptomonospora</taxon>
    </lineage>
</organism>
<dbReference type="PANTHER" id="PTHR35585">
    <property type="entry name" value="HHE DOMAIN PROTEIN (AFU_ORTHOLOGUE AFUA_4G00730)"/>
    <property type="match status" value="1"/>
</dbReference>
<dbReference type="RefSeq" id="WP_040275480.1">
    <property type="nucleotide sequence ID" value="NZ_JROO01000037.1"/>
</dbReference>
<evidence type="ECO:0000256" key="1">
    <source>
        <dbReference type="SAM" id="MobiDB-lite"/>
    </source>
</evidence>
<dbReference type="Pfam" id="PF01814">
    <property type="entry name" value="Hemerythrin"/>
    <property type="match status" value="1"/>
</dbReference>
<reference evidence="4" key="1">
    <citation type="journal article" date="2015" name="Chem. Biol.">
        <title>Structure, bioactivity, and resistance mechanism of streptomonomicin, an unusual lasso Peptide from an understudied halophilic actinomycete.</title>
        <authorList>
            <person name="Metelev M."/>
            <person name="Tietz J.I."/>
            <person name="Melby J.O."/>
            <person name="Blair P.M."/>
            <person name="Zhu L."/>
            <person name="Livnat I."/>
            <person name="Severinov K."/>
            <person name="Mitchell D.A."/>
        </authorList>
    </citation>
    <scope>NUCLEOTIDE SEQUENCE [LARGE SCALE GENOMIC DNA]</scope>
    <source>
        <strain evidence="4">YIM 90003</strain>
    </source>
</reference>
<evidence type="ECO:0000313" key="4">
    <source>
        <dbReference type="Proteomes" id="UP000031675"/>
    </source>
</evidence>
<accession>A0A0C2J7Q7</accession>
<feature type="compositionally biased region" description="Pro residues" evidence="1">
    <location>
        <begin position="155"/>
        <end position="164"/>
    </location>
</feature>
<proteinExistence type="predicted"/>
<name>A0A0C2J7Q7_9ACTN</name>
<feature type="region of interest" description="Disordered" evidence="1">
    <location>
        <begin position="145"/>
        <end position="189"/>
    </location>
</feature>
<keyword evidence="4" id="KW-1185">Reference proteome</keyword>
<dbReference type="OrthoDB" id="9793637at2"/>
<sequence length="189" mass="21009">MADDAQQNTDLIEVIVSDHRAVEGVFSQLEQGQGDPAQRKGMVDHVITELVRHSVAEEQYMYPAARKALPDGDRIADHEIEEHAEAERVMKELSGLQPEDPRFEELLGTLMSDIRHHVEDEENDLLPRLRESCGKDELQQLGSKVLRAKESAPTRPHPTAPDTPPANRILDPGAGLVDRMRDSLAGSGR</sequence>
<protein>
    <submittedName>
        <fullName evidence="3">Hemerythrin</fullName>
    </submittedName>
</protein>
<dbReference type="STRING" id="183763.LP52_18940"/>
<comment type="caution">
    <text evidence="3">The sequence shown here is derived from an EMBL/GenBank/DDBJ whole genome shotgun (WGS) entry which is preliminary data.</text>
</comment>
<dbReference type="InterPro" id="IPR012312">
    <property type="entry name" value="Hemerythrin-like"/>
</dbReference>
<evidence type="ECO:0000313" key="3">
    <source>
        <dbReference type="EMBL" id="KIH97501.1"/>
    </source>
</evidence>
<dbReference type="AlphaFoldDB" id="A0A0C2J7Q7"/>
<feature type="domain" description="Hemerythrin-like" evidence="2">
    <location>
        <begin position="11"/>
        <end position="129"/>
    </location>
</feature>
<evidence type="ECO:0000259" key="2">
    <source>
        <dbReference type="Pfam" id="PF01814"/>
    </source>
</evidence>
<dbReference type="PANTHER" id="PTHR35585:SF1">
    <property type="entry name" value="HHE DOMAIN PROTEIN (AFU_ORTHOLOGUE AFUA_4G00730)"/>
    <property type="match status" value="1"/>
</dbReference>
<dbReference type="EMBL" id="JROO01000037">
    <property type="protein sequence ID" value="KIH97501.1"/>
    <property type="molecule type" value="Genomic_DNA"/>
</dbReference>
<dbReference type="CDD" id="cd12108">
    <property type="entry name" value="Hr-like"/>
    <property type="match status" value="1"/>
</dbReference>
<gene>
    <name evidence="3" type="ORF">LP52_18940</name>
</gene>
<dbReference type="Proteomes" id="UP000031675">
    <property type="component" value="Unassembled WGS sequence"/>
</dbReference>
<dbReference type="Gene3D" id="1.20.120.520">
    <property type="entry name" value="nmb1532 protein domain like"/>
    <property type="match status" value="1"/>
</dbReference>